<sequence length="127" mass="14651">MPKITRVNIGEKVDHLMSRDMLDKEARLKLIRFMEGIEMSVFAANREVIHKKVQNLNQQNFLRLATRVAELRADYLAKALTFAGGAGRPNPSEIQELRQAREAYEELMRAFEAMERAIERGYTDIAQ</sequence>
<dbReference type="EMBL" id="RBIG01000001">
    <property type="protein sequence ID" value="RKQ72489.1"/>
    <property type="molecule type" value="Genomic_DNA"/>
</dbReference>
<evidence type="ECO:0000313" key="2">
    <source>
        <dbReference type="Proteomes" id="UP000277424"/>
    </source>
</evidence>
<evidence type="ECO:0000313" key="1">
    <source>
        <dbReference type="EMBL" id="RKQ72489.1"/>
    </source>
</evidence>
<dbReference type="Proteomes" id="UP000277424">
    <property type="component" value="Unassembled WGS sequence"/>
</dbReference>
<gene>
    <name evidence="1" type="ORF">BCL74_0256</name>
</gene>
<organism evidence="1 2">
    <name type="scientific">Oceanibaculum indicum</name>
    <dbReference type="NCBI Taxonomy" id="526216"/>
    <lineage>
        <taxon>Bacteria</taxon>
        <taxon>Pseudomonadati</taxon>
        <taxon>Pseudomonadota</taxon>
        <taxon>Alphaproteobacteria</taxon>
        <taxon>Rhodospirillales</taxon>
        <taxon>Oceanibaculaceae</taxon>
        <taxon>Oceanibaculum</taxon>
    </lineage>
</organism>
<comment type="caution">
    <text evidence="1">The sequence shown here is derived from an EMBL/GenBank/DDBJ whole genome shotgun (WGS) entry which is preliminary data.</text>
</comment>
<reference evidence="1 2" key="1">
    <citation type="submission" date="2018-10" db="EMBL/GenBank/DDBJ databases">
        <title>Comparative analysis of microorganisms from saline springs in Andes Mountain Range, Colombia.</title>
        <authorList>
            <person name="Rubin E."/>
        </authorList>
    </citation>
    <scope>NUCLEOTIDE SEQUENCE [LARGE SCALE GENOMIC DNA]</scope>
    <source>
        <strain evidence="1 2">USBA 36</strain>
    </source>
</reference>
<dbReference type="AlphaFoldDB" id="A0A420WNB0"/>
<dbReference type="RefSeq" id="WP_121216934.1">
    <property type="nucleotide sequence ID" value="NZ_RBIG01000001.1"/>
</dbReference>
<proteinExistence type="predicted"/>
<name>A0A420WNB0_9PROT</name>
<dbReference type="OrthoDB" id="8448176at2"/>
<accession>A0A420WNB0</accession>
<protein>
    <submittedName>
        <fullName evidence="1">Uncharacterized protein</fullName>
    </submittedName>
</protein>